<accession>A0A0S4N802</accession>
<dbReference type="Proteomes" id="UP000320623">
    <property type="component" value="Unassembled WGS sequence"/>
</dbReference>
<reference evidence="3" key="1">
    <citation type="submission" date="2015-11" db="EMBL/GenBank/DDBJ databases">
        <authorList>
            <person name="Varghese N."/>
        </authorList>
    </citation>
    <scope>NUCLEOTIDE SEQUENCE [LARGE SCALE GENOMIC DNA]</scope>
</reference>
<gene>
    <name evidence="2" type="ORF">JGI1_01690</name>
</gene>
<feature type="transmembrane region" description="Helical" evidence="1">
    <location>
        <begin position="71"/>
        <end position="91"/>
    </location>
</feature>
<dbReference type="AlphaFoldDB" id="A0A0S4N802"/>
<evidence type="ECO:0000313" key="3">
    <source>
        <dbReference type="Proteomes" id="UP000320623"/>
    </source>
</evidence>
<feature type="transmembrane region" description="Helical" evidence="1">
    <location>
        <begin position="250"/>
        <end position="271"/>
    </location>
</feature>
<keyword evidence="1" id="KW-0472">Membrane</keyword>
<evidence type="ECO:0000313" key="2">
    <source>
        <dbReference type="EMBL" id="CUU07088.1"/>
    </source>
</evidence>
<evidence type="ECO:0000256" key="1">
    <source>
        <dbReference type="SAM" id="Phobius"/>
    </source>
</evidence>
<feature type="transmembrane region" description="Helical" evidence="1">
    <location>
        <begin position="277"/>
        <end position="299"/>
    </location>
</feature>
<feature type="transmembrane region" description="Helical" evidence="1">
    <location>
        <begin position="163"/>
        <end position="185"/>
    </location>
</feature>
<feature type="transmembrane region" description="Helical" evidence="1">
    <location>
        <begin position="129"/>
        <end position="151"/>
    </location>
</feature>
<proteinExistence type="predicted"/>
<keyword evidence="1" id="KW-1133">Transmembrane helix</keyword>
<organism evidence="2 3">
    <name type="scientific">Candidatus Thermokryptus mobilis</name>
    <dbReference type="NCBI Taxonomy" id="1643428"/>
    <lineage>
        <taxon>Bacteria</taxon>
        <taxon>Pseudomonadati</taxon>
        <taxon>Candidatus Kryptoniota</taxon>
        <taxon>Candidatus Thermokryptus</taxon>
    </lineage>
</organism>
<name>A0A0S4N802_9BACT</name>
<protein>
    <submittedName>
        <fullName evidence="2">Uncharacterized protein</fullName>
    </submittedName>
</protein>
<dbReference type="EMBL" id="FAOO01000012">
    <property type="protein sequence ID" value="CUU07088.1"/>
    <property type="molecule type" value="Genomic_DNA"/>
</dbReference>
<feature type="transmembrane region" description="Helical" evidence="1">
    <location>
        <begin position="100"/>
        <end position="123"/>
    </location>
</feature>
<dbReference type="OrthoDB" id="9814593at2"/>
<dbReference type="RefSeq" id="WP_140945424.1">
    <property type="nucleotide sequence ID" value="NZ_FAOO01000012.1"/>
</dbReference>
<sequence>MRFFWTGNLKNPKPIGFALAFFILFLILFWIGNFVNFWFKFEFSVEKIGNYLFGEPDFPLKISPAQVLEEAHINLFVIGILFLCLSALLIYSQLKDRAKIYLIASTSVSGIIYIFIDLLILSLGREFSWLKIFAFSLFQLVILIALIIIITFPKLDNRNGKKFIAYIVFIFAILNLIFVVINLFVYSEKIGLSISQTGDYYLGNPQKLIKQKSIQGAISISQLHFLPMAIYILTLAHFIYLVNEKFNLSLTLLLFSMSLIDNISGILILYFGKVFAVVKFISFLSLEFLLFVSSLLIILKMISSKFNFPNRGRI</sequence>
<feature type="transmembrane region" description="Helical" evidence="1">
    <location>
        <begin position="225"/>
        <end position="243"/>
    </location>
</feature>
<feature type="transmembrane region" description="Helical" evidence="1">
    <location>
        <begin position="15"/>
        <end position="39"/>
    </location>
</feature>
<keyword evidence="3" id="KW-1185">Reference proteome</keyword>
<dbReference type="STRING" id="1643428.GCA_001442855_01654"/>
<keyword evidence="1" id="KW-0812">Transmembrane</keyword>